<evidence type="ECO:0000313" key="12">
    <source>
        <dbReference type="Proteomes" id="UP000019062"/>
    </source>
</evidence>
<dbReference type="Proteomes" id="UP000019062">
    <property type="component" value="Unassembled WGS sequence"/>
</dbReference>
<sequence>MQALIIRYIALLFTIGVLIIHILLNSGPVTNTIIIATATLCLYFTIPLSKIPIINYLIMVLLIPIGLVLSIDVVYLLPMHAFFIMEGAFQLKHREHTIYISSLVFVCTAITLLKYLPFLNFVLFISICISSFFVSQLFWNVKEKGDLYTGLLGEYRTLKRSFVEQEQLARAEERTKMARDIHDSVGHKLTALLMQLEVLSIENNLKGIKDIKELARDSLDETRNAVRQLKTAEVSGIQSVIQLIRKLEMESHLQIRFTFEKGVLTLPISNKQSIVLYRVLQESLTNAMKYSDSKEVEVILRQNSLQQVHFIVKNKVLKLKAFELGFGLTNMMGRVEEIGGELRVNRTEDHFIVEGTFPIKERE</sequence>
<evidence type="ECO:0000256" key="8">
    <source>
        <dbReference type="ARBA" id="ARBA00023012"/>
    </source>
</evidence>
<dbReference type="CDD" id="cd16917">
    <property type="entry name" value="HATPase_UhpB-NarQ-NarX-like"/>
    <property type="match status" value="1"/>
</dbReference>
<feature type="transmembrane region" description="Helical" evidence="9">
    <location>
        <begin position="6"/>
        <end position="24"/>
    </location>
</feature>
<dbReference type="Gene3D" id="1.20.5.1930">
    <property type="match status" value="1"/>
</dbReference>
<dbReference type="RefSeq" id="WP_038182527.1">
    <property type="nucleotide sequence ID" value="NZ_ASQA01000013.1"/>
</dbReference>
<keyword evidence="3" id="KW-0597">Phosphoprotein</keyword>
<evidence type="ECO:0000259" key="10">
    <source>
        <dbReference type="Pfam" id="PF07730"/>
    </source>
</evidence>
<dbReference type="GO" id="GO:0016020">
    <property type="term" value="C:membrane"/>
    <property type="evidence" value="ECO:0007669"/>
    <property type="project" value="InterPro"/>
</dbReference>
<organism evidence="11 12">
    <name type="scientific">Viridibacillus arenosi FSL R5-213</name>
    <dbReference type="NCBI Taxonomy" id="1227360"/>
    <lineage>
        <taxon>Bacteria</taxon>
        <taxon>Bacillati</taxon>
        <taxon>Bacillota</taxon>
        <taxon>Bacilli</taxon>
        <taxon>Bacillales</taxon>
        <taxon>Caryophanaceae</taxon>
        <taxon>Viridibacillus</taxon>
    </lineage>
</organism>
<keyword evidence="9" id="KW-0812">Transmembrane</keyword>
<dbReference type="EC" id="2.7.13.3" evidence="2"/>
<dbReference type="InterPro" id="IPR036890">
    <property type="entry name" value="HATPase_C_sf"/>
</dbReference>
<accession>W4F3R6</accession>
<comment type="catalytic activity">
    <reaction evidence="1">
        <text>ATP + protein L-histidine = ADP + protein N-phospho-L-histidine.</text>
        <dbReference type="EC" id="2.7.13.3"/>
    </reaction>
</comment>
<dbReference type="GO" id="GO:0005524">
    <property type="term" value="F:ATP binding"/>
    <property type="evidence" value="ECO:0007669"/>
    <property type="project" value="UniProtKB-KW"/>
</dbReference>
<dbReference type="AlphaFoldDB" id="W4F3R6"/>
<keyword evidence="8" id="KW-0902">Two-component regulatory system</keyword>
<keyword evidence="9" id="KW-1133">Transmembrane helix</keyword>
<evidence type="ECO:0000256" key="5">
    <source>
        <dbReference type="ARBA" id="ARBA00022741"/>
    </source>
</evidence>
<evidence type="ECO:0000256" key="2">
    <source>
        <dbReference type="ARBA" id="ARBA00012438"/>
    </source>
</evidence>
<keyword evidence="12" id="KW-1185">Reference proteome</keyword>
<evidence type="ECO:0000256" key="3">
    <source>
        <dbReference type="ARBA" id="ARBA00022553"/>
    </source>
</evidence>
<gene>
    <name evidence="11" type="ORF">C176_08287</name>
</gene>
<dbReference type="GO" id="GO:0000155">
    <property type="term" value="F:phosphorelay sensor kinase activity"/>
    <property type="evidence" value="ECO:0007669"/>
    <property type="project" value="InterPro"/>
</dbReference>
<name>W4F3R6_9BACL</name>
<keyword evidence="5" id="KW-0547">Nucleotide-binding</keyword>
<feature type="transmembrane region" description="Helical" evidence="9">
    <location>
        <begin position="31"/>
        <end position="48"/>
    </location>
</feature>
<dbReference type="GO" id="GO:0046983">
    <property type="term" value="F:protein dimerization activity"/>
    <property type="evidence" value="ECO:0007669"/>
    <property type="project" value="InterPro"/>
</dbReference>
<keyword evidence="4" id="KW-0808">Transferase</keyword>
<feature type="transmembrane region" description="Helical" evidence="9">
    <location>
        <begin position="121"/>
        <end position="139"/>
    </location>
</feature>
<evidence type="ECO:0000313" key="11">
    <source>
        <dbReference type="EMBL" id="ETT86696.1"/>
    </source>
</evidence>
<dbReference type="PANTHER" id="PTHR24421:SF10">
    <property type="entry name" value="NITRATE_NITRITE SENSOR PROTEIN NARQ"/>
    <property type="match status" value="1"/>
</dbReference>
<dbReference type="Gene3D" id="3.30.565.10">
    <property type="entry name" value="Histidine kinase-like ATPase, C-terminal domain"/>
    <property type="match status" value="1"/>
</dbReference>
<keyword evidence="7" id="KW-0067">ATP-binding</keyword>
<feature type="domain" description="Signal transduction histidine kinase subgroup 3 dimerisation and phosphoacceptor" evidence="10">
    <location>
        <begin position="173"/>
        <end position="232"/>
    </location>
</feature>
<evidence type="ECO:0000256" key="4">
    <source>
        <dbReference type="ARBA" id="ARBA00022679"/>
    </source>
</evidence>
<dbReference type="InterPro" id="IPR011712">
    <property type="entry name" value="Sig_transdc_His_kin_sub3_dim/P"/>
</dbReference>
<dbReference type="InterPro" id="IPR050482">
    <property type="entry name" value="Sensor_HK_TwoCompSys"/>
</dbReference>
<dbReference type="PANTHER" id="PTHR24421">
    <property type="entry name" value="NITRATE/NITRITE SENSOR PROTEIN NARX-RELATED"/>
    <property type="match status" value="1"/>
</dbReference>
<evidence type="ECO:0000256" key="7">
    <source>
        <dbReference type="ARBA" id="ARBA00022840"/>
    </source>
</evidence>
<evidence type="ECO:0000256" key="9">
    <source>
        <dbReference type="SAM" id="Phobius"/>
    </source>
</evidence>
<keyword evidence="9" id="KW-0472">Membrane</keyword>
<dbReference type="Pfam" id="PF07730">
    <property type="entry name" value="HisKA_3"/>
    <property type="match status" value="1"/>
</dbReference>
<protein>
    <recommendedName>
        <fullName evidence="2">histidine kinase</fullName>
        <ecNumber evidence="2">2.7.13.3</ecNumber>
    </recommendedName>
</protein>
<evidence type="ECO:0000256" key="6">
    <source>
        <dbReference type="ARBA" id="ARBA00022777"/>
    </source>
</evidence>
<dbReference type="EMBL" id="ASQA01000013">
    <property type="protein sequence ID" value="ETT86696.1"/>
    <property type="molecule type" value="Genomic_DNA"/>
</dbReference>
<keyword evidence="6 11" id="KW-0418">Kinase</keyword>
<dbReference type="PATRIC" id="fig|1227360.4.peg.1687"/>
<comment type="caution">
    <text evidence="11">The sequence shown here is derived from an EMBL/GenBank/DDBJ whole genome shotgun (WGS) entry which is preliminary data.</text>
</comment>
<dbReference type="SUPFAM" id="SSF55874">
    <property type="entry name" value="ATPase domain of HSP90 chaperone/DNA topoisomerase II/histidine kinase"/>
    <property type="match status" value="1"/>
</dbReference>
<feature type="transmembrane region" description="Helical" evidence="9">
    <location>
        <begin position="98"/>
        <end position="115"/>
    </location>
</feature>
<proteinExistence type="predicted"/>
<feature type="transmembrane region" description="Helical" evidence="9">
    <location>
        <begin position="54"/>
        <end position="77"/>
    </location>
</feature>
<dbReference type="eggNOG" id="COG4585">
    <property type="taxonomic scope" value="Bacteria"/>
</dbReference>
<evidence type="ECO:0000256" key="1">
    <source>
        <dbReference type="ARBA" id="ARBA00000085"/>
    </source>
</evidence>
<reference evidence="11 12" key="1">
    <citation type="journal article" date="2014" name="BMC Genomics">
        <title>Genomic comparison of sporeforming bacilli isolated from milk.</title>
        <authorList>
            <person name="Moreno Switt A.I."/>
            <person name="Andrus A.D."/>
            <person name="Ranieri M.L."/>
            <person name="Orsi R.H."/>
            <person name="Ivy R."/>
            <person name="den Bakker H.C."/>
            <person name="Martin N.H."/>
            <person name="Wiedmann M."/>
            <person name="Boor K.J."/>
        </authorList>
    </citation>
    <scope>NUCLEOTIDE SEQUENCE [LARGE SCALE GENOMIC DNA]</scope>
    <source>
        <strain evidence="11 12">FSL R5-213</strain>
    </source>
</reference>